<dbReference type="Pfam" id="PF01963">
    <property type="entry name" value="TraB_PrgY_gumN"/>
    <property type="match status" value="2"/>
</dbReference>
<reference evidence="1 2" key="1">
    <citation type="submission" date="2020-03" db="EMBL/GenBank/DDBJ databases">
        <title>Sphingomonas sp. nov., isolated from fish.</title>
        <authorList>
            <person name="Hyun D.-W."/>
            <person name="Bae J.-W."/>
        </authorList>
    </citation>
    <scope>NUCLEOTIDE SEQUENCE [LARGE SCALE GENOMIC DNA]</scope>
    <source>
        <strain evidence="1 2">HDW15C</strain>
    </source>
</reference>
<dbReference type="EMBL" id="CP049871">
    <property type="protein sequence ID" value="QIL02799.1"/>
    <property type="molecule type" value="Genomic_DNA"/>
</dbReference>
<protein>
    <submittedName>
        <fullName evidence="1">TraB/GumN family protein</fullName>
    </submittedName>
</protein>
<dbReference type="CDD" id="cd14789">
    <property type="entry name" value="Tiki"/>
    <property type="match status" value="1"/>
</dbReference>
<proteinExistence type="predicted"/>
<dbReference type="InterPro" id="IPR047111">
    <property type="entry name" value="YbaP-like"/>
</dbReference>
<evidence type="ECO:0000313" key="2">
    <source>
        <dbReference type="Proteomes" id="UP000502502"/>
    </source>
</evidence>
<sequence length="270" mass="28742">MIPLLIASAMVNPTTAVPSRDPVQPALWKISDHDTTIYLFGTFHALDGTTHWFKDRVRSAFDASDQLVLETILPKPGRLGSTALPTGAPALSAPARQLARSGSLLASTRLVMNAGHARGMSSNLGADAELRNAAESSGKALGGLEPLEFQLNMFSALSAQAPRPLAAQPAPPTDAATIKAVSNVLAQLQDAWNRGDLNTFAPMLEQMRVQTPQTYRTMFADRNSRWAQWIAARLQQPGTVFVAVGAGHLAGPDSVQIKLASLGVGTMRIN</sequence>
<dbReference type="RefSeq" id="WP_166094991.1">
    <property type="nucleotide sequence ID" value="NZ_CP049871.1"/>
</dbReference>
<dbReference type="InterPro" id="IPR002816">
    <property type="entry name" value="TraB/PrgY/GumN_fam"/>
</dbReference>
<dbReference type="AlphaFoldDB" id="A0A6G7ZPF1"/>
<dbReference type="PANTHER" id="PTHR40590:SF1">
    <property type="entry name" value="CYTOPLASMIC PROTEIN"/>
    <property type="match status" value="1"/>
</dbReference>
<name>A0A6G7ZPF1_9SPHN</name>
<evidence type="ECO:0000313" key="1">
    <source>
        <dbReference type="EMBL" id="QIL02799.1"/>
    </source>
</evidence>
<dbReference type="KEGG" id="ssin:G7078_08400"/>
<organism evidence="1 2">
    <name type="scientific">Sphingomonas sinipercae</name>
    <dbReference type="NCBI Taxonomy" id="2714944"/>
    <lineage>
        <taxon>Bacteria</taxon>
        <taxon>Pseudomonadati</taxon>
        <taxon>Pseudomonadota</taxon>
        <taxon>Alphaproteobacteria</taxon>
        <taxon>Sphingomonadales</taxon>
        <taxon>Sphingomonadaceae</taxon>
        <taxon>Sphingomonas</taxon>
    </lineage>
</organism>
<dbReference type="Proteomes" id="UP000502502">
    <property type="component" value="Chromosome"/>
</dbReference>
<accession>A0A6G7ZPF1</accession>
<keyword evidence="2" id="KW-1185">Reference proteome</keyword>
<dbReference type="PANTHER" id="PTHR40590">
    <property type="entry name" value="CYTOPLASMIC PROTEIN-RELATED"/>
    <property type="match status" value="1"/>
</dbReference>
<gene>
    <name evidence="1" type="ORF">G7078_08400</name>
</gene>